<name>A0A6J1GNW6_CUCMO</name>
<keyword evidence="2" id="KW-0805">Transcription regulation</keyword>
<reference evidence="5" key="1">
    <citation type="submission" date="2025-08" db="UniProtKB">
        <authorList>
            <consortium name="RefSeq"/>
        </authorList>
    </citation>
    <scope>IDENTIFICATION</scope>
    <source>
        <tissue evidence="5">Young leaves</tissue>
    </source>
</reference>
<dbReference type="GO" id="GO:0006353">
    <property type="term" value="P:DNA-templated transcription termination"/>
    <property type="evidence" value="ECO:0007669"/>
    <property type="project" value="UniProtKB-KW"/>
</dbReference>
<proteinExistence type="inferred from homology"/>
<keyword evidence="3" id="KW-0809">Transit peptide</keyword>
<keyword evidence="4" id="KW-1185">Reference proteome</keyword>
<evidence type="ECO:0000256" key="2">
    <source>
        <dbReference type="ARBA" id="ARBA00022472"/>
    </source>
</evidence>
<evidence type="ECO:0000256" key="3">
    <source>
        <dbReference type="ARBA" id="ARBA00022946"/>
    </source>
</evidence>
<evidence type="ECO:0000313" key="4">
    <source>
        <dbReference type="Proteomes" id="UP000504609"/>
    </source>
</evidence>
<dbReference type="Gene3D" id="1.25.70.10">
    <property type="entry name" value="Transcription termination factor 3, mitochondrial"/>
    <property type="match status" value="1"/>
</dbReference>
<dbReference type="KEGG" id="cmos:111455797"/>
<dbReference type="FunFam" id="1.25.70.10:FF:000001">
    <property type="entry name" value="Mitochondrial transcription termination factor-like"/>
    <property type="match status" value="1"/>
</dbReference>
<dbReference type="InterPro" id="IPR003690">
    <property type="entry name" value="MTERF"/>
</dbReference>
<dbReference type="PANTHER" id="PTHR13068">
    <property type="entry name" value="CGI-12 PROTEIN-RELATED"/>
    <property type="match status" value="1"/>
</dbReference>
<dbReference type="GeneID" id="111455797"/>
<accession>A0A6J1GNW6</accession>
<dbReference type="Pfam" id="PF02536">
    <property type="entry name" value="mTERF"/>
    <property type="match status" value="2"/>
</dbReference>
<organism evidence="4 5">
    <name type="scientific">Cucurbita moschata</name>
    <name type="common">Winter crookneck squash</name>
    <name type="synonym">Cucurbita pepo var. moschata</name>
    <dbReference type="NCBI Taxonomy" id="3662"/>
    <lineage>
        <taxon>Eukaryota</taxon>
        <taxon>Viridiplantae</taxon>
        <taxon>Streptophyta</taxon>
        <taxon>Embryophyta</taxon>
        <taxon>Tracheophyta</taxon>
        <taxon>Spermatophyta</taxon>
        <taxon>Magnoliopsida</taxon>
        <taxon>eudicotyledons</taxon>
        <taxon>Gunneridae</taxon>
        <taxon>Pentapetalae</taxon>
        <taxon>rosids</taxon>
        <taxon>fabids</taxon>
        <taxon>Cucurbitales</taxon>
        <taxon>Cucurbitaceae</taxon>
        <taxon>Cucurbiteae</taxon>
        <taxon>Cucurbita</taxon>
    </lineage>
</organism>
<protein>
    <submittedName>
        <fullName evidence="5">Uncharacterized protein LOC111455797</fullName>
    </submittedName>
</protein>
<dbReference type="SMART" id="SM00733">
    <property type="entry name" value="Mterf"/>
    <property type="match status" value="6"/>
</dbReference>
<evidence type="ECO:0000256" key="1">
    <source>
        <dbReference type="ARBA" id="ARBA00007692"/>
    </source>
</evidence>
<dbReference type="Proteomes" id="UP000504609">
    <property type="component" value="Unplaced"/>
</dbReference>
<comment type="similarity">
    <text evidence="1">Belongs to the mTERF family.</text>
</comment>
<keyword evidence="2" id="KW-0806">Transcription termination</keyword>
<dbReference type="RefSeq" id="XP_022953179.1">
    <property type="nucleotide sequence ID" value="XM_023097411.1"/>
</dbReference>
<dbReference type="AlphaFoldDB" id="A0A6J1GNW6"/>
<gene>
    <name evidence="5" type="primary">LOC111455797</name>
</gene>
<dbReference type="PANTHER" id="PTHR13068:SF133">
    <property type="entry name" value="MITOCHONDRIAL TRANSCRIPTION TERMINATION FACTOR FAMILY PROTEIN"/>
    <property type="match status" value="1"/>
</dbReference>
<dbReference type="InterPro" id="IPR038538">
    <property type="entry name" value="MTERF_sf"/>
</dbReference>
<sequence length="395" mass="44945">MLQLQNFHGLRLKFDLCAPLRSFRSTIPFPIHRNHTIHRLITAKFSAEHHNFTISYLTDACGLLPETAIVVSEKVQLHNREKPDSVLELLESHGFSKSQISKLVRKRPSLLLASVNQTLLPKLEFFYSIGASRLVLARALTSDPTVLTRSLQNQIIPSYRYLKSVLLSDAKVVAALKRTSWIFLEDHTKTLMPNIDVLRDEGVPQPCIALLLTHFPETLMQKTDSFEETVAEIKGMGFDPSKSTFVLAIHAISGKGNRSIWNRCYDVYRKWGWTKDEILMAFRKHPHCMILSEEKISKGMEYFTETMGKSAGTIAKTPVVLFFSLEKRIIPRCSVLRVLSARGLVKRDLSLTTVLLPVEKRFLETFVIKYLEAVPELMDLYQGNANLDEVLASNF</sequence>
<keyword evidence="2" id="KW-0804">Transcription</keyword>
<evidence type="ECO:0000313" key="5">
    <source>
        <dbReference type="RefSeq" id="XP_022953179.1"/>
    </source>
</evidence>
<dbReference type="GO" id="GO:0003676">
    <property type="term" value="F:nucleic acid binding"/>
    <property type="evidence" value="ECO:0007669"/>
    <property type="project" value="InterPro"/>
</dbReference>